<dbReference type="AlphaFoldDB" id="A0A0S7EKM5"/>
<proteinExistence type="predicted"/>
<name>A0A0S7EKM5_9TELE</name>
<protein>
    <submittedName>
        <fullName evidence="1">PPUP8461</fullName>
    </submittedName>
</protein>
<sequence>GLSCPGFQQEGSSALLSSETSLLPKYEMPVIQQSAASDLMQQQSCLSQGWKVWAPVRANERRGTISPELRNSQKASHHNSNLNEVRKSYFILTSLRQQMWLPSDL</sequence>
<gene>
    <name evidence="1" type="primary">PPUP8461</name>
</gene>
<accession>A0A0S7EKM5</accession>
<reference evidence="1" key="1">
    <citation type="submission" date="2014-12" db="EMBL/GenBank/DDBJ databases">
        <title>Parallel Evolution in Life History Adaptation Evident in the Tissue-Specific Poeciliopsis prolifica transcriptome.</title>
        <authorList>
            <person name="Jue N.K."/>
            <person name="Foley R.J."/>
            <person name="Obergfell C."/>
            <person name="Reznick D.N."/>
            <person name="O'Neill R.J."/>
            <person name="O'Neill M.J."/>
        </authorList>
    </citation>
    <scope>NUCLEOTIDE SEQUENCE</scope>
</reference>
<evidence type="ECO:0000313" key="1">
    <source>
        <dbReference type="EMBL" id="JAO05782.1"/>
    </source>
</evidence>
<organism evidence="1">
    <name type="scientific">Poeciliopsis prolifica</name>
    <name type="common">blackstripe livebearer</name>
    <dbReference type="NCBI Taxonomy" id="188132"/>
    <lineage>
        <taxon>Eukaryota</taxon>
        <taxon>Metazoa</taxon>
        <taxon>Chordata</taxon>
        <taxon>Craniata</taxon>
        <taxon>Vertebrata</taxon>
        <taxon>Euteleostomi</taxon>
        <taxon>Actinopterygii</taxon>
        <taxon>Neopterygii</taxon>
        <taxon>Teleostei</taxon>
        <taxon>Neoteleostei</taxon>
        <taxon>Acanthomorphata</taxon>
        <taxon>Ovalentaria</taxon>
        <taxon>Atherinomorphae</taxon>
        <taxon>Cyprinodontiformes</taxon>
        <taxon>Poeciliidae</taxon>
        <taxon>Poeciliinae</taxon>
        <taxon>Poeciliopsis</taxon>
    </lineage>
</organism>
<dbReference type="EMBL" id="GBYX01475895">
    <property type="protein sequence ID" value="JAO05782.1"/>
    <property type="molecule type" value="Transcribed_RNA"/>
</dbReference>
<feature type="non-terminal residue" evidence="1">
    <location>
        <position position="1"/>
    </location>
</feature>